<dbReference type="AlphaFoldDB" id="D4BDA1"/>
<evidence type="ECO:0000313" key="4">
    <source>
        <dbReference type="Proteomes" id="UP000003880"/>
    </source>
</evidence>
<dbReference type="EMBL" id="ABWL02000009">
    <property type="protein sequence ID" value="EFE07950.1"/>
    <property type="molecule type" value="Genomic_DNA"/>
</dbReference>
<comment type="caution">
    <text evidence="3">The sequence shown here is derived from an EMBL/GenBank/DDBJ whole genome shotgun (WGS) entry which is preliminary data.</text>
</comment>
<dbReference type="Pfam" id="PF15977">
    <property type="entry name" value="HTH_46"/>
    <property type="match status" value="1"/>
</dbReference>
<dbReference type="eggNOG" id="COG0664">
    <property type="taxonomic scope" value="Bacteria"/>
</dbReference>
<dbReference type="InterPro" id="IPR018490">
    <property type="entry name" value="cNMP-bd_dom_sf"/>
</dbReference>
<proteinExistence type="inferred from homology"/>
<dbReference type="HOGENOM" id="CLU_080453_0_0_6"/>
<gene>
    <name evidence="1" type="primary">iprA</name>
    <name evidence="3" type="ORF">CIT292_08468</name>
</gene>
<organism evidence="3 4">
    <name type="scientific">Citrobacter youngae ATCC 29220</name>
    <dbReference type="NCBI Taxonomy" id="500640"/>
    <lineage>
        <taxon>Bacteria</taxon>
        <taxon>Pseudomonadati</taxon>
        <taxon>Pseudomonadota</taxon>
        <taxon>Gammaproteobacteria</taxon>
        <taxon>Enterobacterales</taxon>
        <taxon>Enterobacteriaceae</taxon>
        <taxon>Citrobacter</taxon>
        <taxon>Citrobacter freundii complex</taxon>
    </lineage>
</organism>
<dbReference type="Gene3D" id="2.60.120.10">
    <property type="entry name" value="Jelly Rolls"/>
    <property type="match status" value="1"/>
</dbReference>
<dbReference type="GO" id="GO:0003677">
    <property type="term" value="F:DNA binding"/>
    <property type="evidence" value="ECO:0007669"/>
    <property type="project" value="UniProtKB-KW"/>
</dbReference>
<dbReference type="InterPro" id="IPR014710">
    <property type="entry name" value="RmlC-like_jellyroll"/>
</dbReference>
<dbReference type="NCBIfam" id="NF008810">
    <property type="entry name" value="PRK11832.1"/>
    <property type="match status" value="1"/>
</dbReference>
<dbReference type="SUPFAM" id="SSF51206">
    <property type="entry name" value="cAMP-binding domain-like"/>
    <property type="match status" value="1"/>
</dbReference>
<keyword evidence="3" id="KW-0238">DNA-binding</keyword>
<accession>D4BDA1</accession>
<evidence type="ECO:0000259" key="2">
    <source>
        <dbReference type="Pfam" id="PF15977"/>
    </source>
</evidence>
<dbReference type="HAMAP" id="MF_02072">
    <property type="entry name" value="IprA"/>
    <property type="match status" value="1"/>
</dbReference>
<dbReference type="Proteomes" id="UP000003880">
    <property type="component" value="Unassembled WGS sequence"/>
</dbReference>
<reference evidence="3 4" key="1">
    <citation type="submission" date="2010-02" db="EMBL/GenBank/DDBJ databases">
        <authorList>
            <person name="Weinstock G."/>
            <person name="Sodergren E."/>
            <person name="Clifton S."/>
            <person name="Fulton L."/>
            <person name="Fulton B."/>
            <person name="Courtney L."/>
            <person name="Fronick C."/>
            <person name="Harrison M."/>
            <person name="Strong C."/>
            <person name="Farmer C."/>
            <person name="Delahaunty K."/>
            <person name="Markovic C."/>
            <person name="Hall O."/>
            <person name="Minx P."/>
            <person name="Tomlinson C."/>
            <person name="Mitreva M."/>
            <person name="Nelson J."/>
            <person name="Hou S."/>
            <person name="Wollam A."/>
            <person name="Pepin K.H."/>
            <person name="Johnson M."/>
            <person name="Bhonagiri V."/>
            <person name="Zhang X."/>
            <person name="Suruliraj S."/>
            <person name="Warren W."/>
            <person name="Chinwalla A."/>
            <person name="Mardis E.R."/>
            <person name="Wilson R.K."/>
        </authorList>
    </citation>
    <scope>NUCLEOTIDE SEQUENCE [LARGE SCALE GENOMIC DNA]</scope>
    <source>
        <strain evidence="3 4">ATCC 29220</strain>
    </source>
</reference>
<feature type="domain" description="IprA winged helix-turn-helix" evidence="2">
    <location>
        <begin position="141"/>
        <end position="207"/>
    </location>
</feature>
<evidence type="ECO:0000313" key="3">
    <source>
        <dbReference type="EMBL" id="EFE07950.1"/>
    </source>
</evidence>
<protein>
    <recommendedName>
        <fullName evidence="1">Inhibitor of hydrogen peroxide resistance</fullName>
    </recommendedName>
</protein>
<comment type="function">
    <text evidence="1">Involved in oxidative stress resistance.</text>
</comment>
<evidence type="ECO:0000256" key="1">
    <source>
        <dbReference type="HAMAP-Rule" id="MF_02072"/>
    </source>
</evidence>
<comment type="similarity">
    <text evidence="1">Belongs to the IprA family.</text>
</comment>
<name>D4BDA1_9ENTR</name>
<dbReference type="InterPro" id="IPR034719">
    <property type="entry name" value="IprA"/>
</dbReference>
<dbReference type="InterPro" id="IPR041687">
    <property type="entry name" value="HTH_46"/>
</dbReference>
<sequence>MRKMLSTNKPLPEFSKLDKCLSKYGKHFECDNDKEIIYSSDINSDDTFIISSGVVSLRRGENVLVGIAQAPFILGLSDGVMKTDIQYRLMTESYCTGYHLPALQTINIIEQCQLWREAFCWLAWQNRMLEMRDLQLIGNNSYDQIRATLISMTKWDEGLRSRIGVMNYIHQRTRISRSVVAEVLAALRKGGYIEMNKGKLVSINRLPFEY</sequence>
<feature type="DNA-binding region" description="H-T-H motif" evidence="1">
    <location>
        <begin position="166"/>
        <end position="185"/>
    </location>
</feature>
<dbReference type="GO" id="GO:0006979">
    <property type="term" value="P:response to oxidative stress"/>
    <property type="evidence" value="ECO:0007669"/>
    <property type="project" value="UniProtKB-UniRule"/>
</dbReference>
<keyword evidence="1" id="KW-0346">Stress response</keyword>